<dbReference type="InterPro" id="IPR036097">
    <property type="entry name" value="HisK_dim/P_sf"/>
</dbReference>
<dbReference type="InterPro" id="IPR003661">
    <property type="entry name" value="HisK_dim/P_dom"/>
</dbReference>
<protein>
    <recommendedName>
        <fullName evidence="2">histidine kinase</fullName>
        <ecNumber evidence="2">2.7.13.3</ecNumber>
    </recommendedName>
</protein>
<organism evidence="10 11">
    <name type="scientific">Natronomonas pharaonis (strain ATCC 35678 / DSM 2160 / CIP 103997 / JCM 8858 / NBRC 14720 / NCIMB 2260 / Gabara)</name>
    <name type="common">Halobacterium pharaonis</name>
    <dbReference type="NCBI Taxonomy" id="348780"/>
    <lineage>
        <taxon>Archaea</taxon>
        <taxon>Methanobacteriati</taxon>
        <taxon>Methanobacteriota</taxon>
        <taxon>Stenosarchaea group</taxon>
        <taxon>Halobacteria</taxon>
        <taxon>Halobacteriales</taxon>
        <taxon>Natronomonadaceae</taxon>
        <taxon>Natronomonas</taxon>
    </lineage>
</organism>
<sequence>MRPRLSTARIGPMSRDPRRLETLFEHAPDMMNLHDAEGTILDVNERFCAVLGREREDVLGKKIWEIDTEIEPDGIQQKLGRIEPGERIAVETRFERDDGTTFPVELNVRCVDVDDERLFVVISRDISERKRREQRLQRQNERLEAFASTVSHDLRNPLATAHGYLDLARESGDPEDFDRIDQSLTRMERIIDDVLWLAREGQEIGSTSDVELATAVADAWTVVGGAGGDARIEIEDGLGTVTADSDRLRQLIENLLGNAVDHGGEVVRVEPTADGFAIEDDGPGIPESERERVFERGHTLSEDGSGLGLAIVDEIAEAHGWSVEITDGDLGGARFEVTTDG</sequence>
<dbReference type="STRING" id="348780.NP_3752A"/>
<dbReference type="Pfam" id="PF13426">
    <property type="entry name" value="PAS_9"/>
    <property type="match status" value="1"/>
</dbReference>
<dbReference type="InterPro" id="IPR036890">
    <property type="entry name" value="HATPase_C_sf"/>
</dbReference>
<dbReference type="PROSITE" id="PS50109">
    <property type="entry name" value="HIS_KIN"/>
    <property type="match status" value="1"/>
</dbReference>
<feature type="domain" description="PAS" evidence="8">
    <location>
        <begin position="16"/>
        <end position="73"/>
    </location>
</feature>
<name>A0A1U7EXN6_NATPD</name>
<dbReference type="AlphaFoldDB" id="A0A1U7EXN6"/>
<keyword evidence="6" id="KW-0902">Two-component regulatory system</keyword>
<dbReference type="PRINTS" id="PR00344">
    <property type="entry name" value="BCTRLSENSOR"/>
</dbReference>
<reference evidence="10 11" key="1">
    <citation type="journal article" date="2005" name="Genome Res.">
        <title>Living with two extremes: conclusions from the genome sequence of Natronomonas pharaonis.</title>
        <authorList>
            <person name="Falb M."/>
            <person name="Pfeiffer F."/>
            <person name="Palm P."/>
            <person name="Rodewald K."/>
            <person name="Hickmann V."/>
            <person name="Tittor J."/>
            <person name="Oesterhelt D."/>
        </authorList>
    </citation>
    <scope>NUCLEOTIDE SEQUENCE [LARGE SCALE GENOMIC DNA]</scope>
    <source>
        <strain evidence="11">ATCC 35678 / DSM 2160 / CIP 103997 / JCM 8858 / NBRC 14720 / NCIMB 2260 / Gabara</strain>
    </source>
</reference>
<dbReference type="Pfam" id="PF02518">
    <property type="entry name" value="HATPase_c"/>
    <property type="match status" value="1"/>
</dbReference>
<dbReference type="InterPro" id="IPR000014">
    <property type="entry name" value="PAS"/>
</dbReference>
<dbReference type="PANTHER" id="PTHR43711:SF1">
    <property type="entry name" value="HISTIDINE KINASE 1"/>
    <property type="match status" value="1"/>
</dbReference>
<dbReference type="EMBL" id="CR936257">
    <property type="protein sequence ID" value="CAI49967.2"/>
    <property type="molecule type" value="Genomic_DNA"/>
</dbReference>
<dbReference type="EnsemblBacteria" id="CAI49967">
    <property type="protein sequence ID" value="CAI49967"/>
    <property type="gene ID" value="NP_3752A"/>
</dbReference>
<evidence type="ECO:0000256" key="6">
    <source>
        <dbReference type="ARBA" id="ARBA00023012"/>
    </source>
</evidence>
<evidence type="ECO:0000256" key="2">
    <source>
        <dbReference type="ARBA" id="ARBA00012438"/>
    </source>
</evidence>
<dbReference type="SUPFAM" id="SSF55785">
    <property type="entry name" value="PYP-like sensor domain (PAS domain)"/>
    <property type="match status" value="1"/>
</dbReference>
<accession>A0A1U7EXN6</accession>
<dbReference type="HOGENOM" id="CLU_000445_114_58_2"/>
<evidence type="ECO:0000256" key="5">
    <source>
        <dbReference type="ARBA" id="ARBA00022777"/>
    </source>
</evidence>
<dbReference type="SUPFAM" id="SSF47384">
    <property type="entry name" value="Homodimeric domain of signal transducing histidine kinase"/>
    <property type="match status" value="1"/>
</dbReference>
<dbReference type="InterPro" id="IPR004358">
    <property type="entry name" value="Sig_transdc_His_kin-like_C"/>
</dbReference>
<dbReference type="InterPro" id="IPR035965">
    <property type="entry name" value="PAS-like_dom_sf"/>
</dbReference>
<dbReference type="CDD" id="cd00075">
    <property type="entry name" value="HATPase"/>
    <property type="match status" value="1"/>
</dbReference>
<dbReference type="Gene3D" id="3.30.450.20">
    <property type="entry name" value="PAS domain"/>
    <property type="match status" value="1"/>
</dbReference>
<evidence type="ECO:0000313" key="11">
    <source>
        <dbReference type="Proteomes" id="UP000002698"/>
    </source>
</evidence>
<dbReference type="NCBIfam" id="TIGR00229">
    <property type="entry name" value="sensory_box"/>
    <property type="match status" value="1"/>
</dbReference>
<dbReference type="InterPro" id="IPR005467">
    <property type="entry name" value="His_kinase_dom"/>
</dbReference>
<dbReference type="PROSITE" id="PS50112">
    <property type="entry name" value="PAS"/>
    <property type="match status" value="1"/>
</dbReference>
<dbReference type="Proteomes" id="UP000002698">
    <property type="component" value="Chromosome"/>
</dbReference>
<dbReference type="Pfam" id="PF00512">
    <property type="entry name" value="HisKA"/>
    <property type="match status" value="1"/>
</dbReference>
<dbReference type="EC" id="2.7.13.3" evidence="2"/>
<dbReference type="eggNOG" id="arCOG02333">
    <property type="taxonomic scope" value="Archaea"/>
</dbReference>
<dbReference type="InterPro" id="IPR050736">
    <property type="entry name" value="Sensor_HK_Regulatory"/>
</dbReference>
<keyword evidence="4 10" id="KW-0808">Transferase</keyword>
<dbReference type="SMART" id="SM00388">
    <property type="entry name" value="HisKA"/>
    <property type="match status" value="1"/>
</dbReference>
<dbReference type="Gene3D" id="1.10.287.130">
    <property type="match status" value="1"/>
</dbReference>
<feature type="domain" description="Histidine kinase" evidence="7">
    <location>
        <begin position="149"/>
        <end position="341"/>
    </location>
</feature>
<dbReference type="PROSITE" id="PS50113">
    <property type="entry name" value="PAC"/>
    <property type="match status" value="1"/>
</dbReference>
<keyword evidence="3" id="KW-0597">Phosphoprotein</keyword>
<evidence type="ECO:0000259" key="8">
    <source>
        <dbReference type="PROSITE" id="PS50112"/>
    </source>
</evidence>
<dbReference type="CDD" id="cd00130">
    <property type="entry name" value="PAS"/>
    <property type="match status" value="1"/>
</dbReference>
<dbReference type="SMART" id="SM00387">
    <property type="entry name" value="HATPase_c"/>
    <property type="match status" value="1"/>
</dbReference>
<dbReference type="SUPFAM" id="SSF55874">
    <property type="entry name" value="ATPase domain of HSP90 chaperone/DNA topoisomerase II/histidine kinase"/>
    <property type="match status" value="1"/>
</dbReference>
<dbReference type="SMART" id="SM00091">
    <property type="entry name" value="PAS"/>
    <property type="match status" value="1"/>
</dbReference>
<evidence type="ECO:0000259" key="7">
    <source>
        <dbReference type="PROSITE" id="PS50109"/>
    </source>
</evidence>
<keyword evidence="11" id="KW-1185">Reference proteome</keyword>
<dbReference type="KEGG" id="nph:NP_3752A"/>
<dbReference type="Gene3D" id="3.30.565.10">
    <property type="entry name" value="Histidine kinase-like ATPase, C-terminal domain"/>
    <property type="match status" value="1"/>
</dbReference>
<dbReference type="PANTHER" id="PTHR43711">
    <property type="entry name" value="TWO-COMPONENT HISTIDINE KINASE"/>
    <property type="match status" value="1"/>
</dbReference>
<dbReference type="CDD" id="cd00082">
    <property type="entry name" value="HisKA"/>
    <property type="match status" value="1"/>
</dbReference>
<dbReference type="InterPro" id="IPR000700">
    <property type="entry name" value="PAS-assoc_C"/>
</dbReference>
<dbReference type="InterPro" id="IPR003594">
    <property type="entry name" value="HATPase_dom"/>
</dbReference>
<comment type="catalytic activity">
    <reaction evidence="1">
        <text>ATP + protein L-histidine = ADP + protein N-phospho-L-histidine.</text>
        <dbReference type="EC" id="2.7.13.3"/>
    </reaction>
</comment>
<evidence type="ECO:0000256" key="4">
    <source>
        <dbReference type="ARBA" id="ARBA00022679"/>
    </source>
</evidence>
<evidence type="ECO:0000259" key="9">
    <source>
        <dbReference type="PROSITE" id="PS50113"/>
    </source>
</evidence>
<evidence type="ECO:0000313" key="10">
    <source>
        <dbReference type="EMBL" id="CAI49967.2"/>
    </source>
</evidence>
<gene>
    <name evidence="10" type="ordered locus">NP_3752A</name>
</gene>
<evidence type="ECO:0000256" key="3">
    <source>
        <dbReference type="ARBA" id="ARBA00022553"/>
    </source>
</evidence>
<feature type="domain" description="PAC" evidence="9">
    <location>
        <begin position="88"/>
        <end position="138"/>
    </location>
</feature>
<evidence type="ECO:0000256" key="1">
    <source>
        <dbReference type="ARBA" id="ARBA00000085"/>
    </source>
</evidence>
<dbReference type="GO" id="GO:0000155">
    <property type="term" value="F:phosphorelay sensor kinase activity"/>
    <property type="evidence" value="ECO:0007669"/>
    <property type="project" value="InterPro"/>
</dbReference>
<proteinExistence type="predicted"/>
<keyword evidence="5 10" id="KW-0418">Kinase</keyword>